<organism evidence="1 2">
    <name type="scientific">Monilinia fructicola</name>
    <name type="common">Brown rot fungus</name>
    <name type="synonym">Ciboria fructicola</name>
    <dbReference type="NCBI Taxonomy" id="38448"/>
    <lineage>
        <taxon>Eukaryota</taxon>
        <taxon>Fungi</taxon>
        <taxon>Dikarya</taxon>
        <taxon>Ascomycota</taxon>
        <taxon>Pezizomycotina</taxon>
        <taxon>Leotiomycetes</taxon>
        <taxon>Helotiales</taxon>
        <taxon>Sclerotiniaceae</taxon>
        <taxon>Monilinia</taxon>
    </lineage>
</organism>
<keyword evidence="2" id="KW-1185">Reference proteome</keyword>
<gene>
    <name evidence="1" type="ORF">EYC84_005938</name>
</gene>
<dbReference type="Proteomes" id="UP000322873">
    <property type="component" value="Unassembled WGS sequence"/>
</dbReference>
<sequence>MDLEAQVQEKASGMLGGGSFLHKSISKLKIEMKKTKLERKEKKRKLLLVHITLDFLPWCFLIKHRIPT</sequence>
<reference evidence="1 2" key="1">
    <citation type="submission" date="2019-06" db="EMBL/GenBank/DDBJ databases">
        <title>Genome Sequence of the Brown Rot Fungal Pathogen Monilinia fructicola.</title>
        <authorList>
            <person name="De Miccolis Angelini R.M."/>
            <person name="Landi L."/>
            <person name="Abate D."/>
            <person name="Pollastro S."/>
            <person name="Romanazzi G."/>
            <person name="Faretra F."/>
        </authorList>
    </citation>
    <scope>NUCLEOTIDE SEQUENCE [LARGE SCALE GENOMIC DNA]</scope>
    <source>
        <strain evidence="1 2">Mfrc123</strain>
    </source>
</reference>
<comment type="caution">
    <text evidence="1">The sequence shown here is derived from an EMBL/GenBank/DDBJ whole genome shotgun (WGS) entry which is preliminary data.</text>
</comment>
<dbReference type="AlphaFoldDB" id="A0A5M9K240"/>
<dbReference type="EMBL" id="VICG01000003">
    <property type="protein sequence ID" value="KAA8574479.1"/>
    <property type="molecule type" value="Genomic_DNA"/>
</dbReference>
<protein>
    <submittedName>
        <fullName evidence="1">Uncharacterized protein</fullName>
    </submittedName>
</protein>
<accession>A0A5M9K240</accession>
<evidence type="ECO:0000313" key="1">
    <source>
        <dbReference type="EMBL" id="KAA8574479.1"/>
    </source>
</evidence>
<name>A0A5M9K240_MONFR</name>
<proteinExistence type="predicted"/>
<evidence type="ECO:0000313" key="2">
    <source>
        <dbReference type="Proteomes" id="UP000322873"/>
    </source>
</evidence>